<protein>
    <submittedName>
        <fullName evidence="1">Uncharacterized protein</fullName>
    </submittedName>
</protein>
<name>A0A7W6CT35_9HYPH</name>
<accession>A0A7W6CT35</accession>
<dbReference type="EMBL" id="JACIDW010000011">
    <property type="protein sequence ID" value="MBB3965729.1"/>
    <property type="molecule type" value="Genomic_DNA"/>
</dbReference>
<dbReference type="AlphaFoldDB" id="A0A7W6CT35"/>
<evidence type="ECO:0000313" key="2">
    <source>
        <dbReference type="Proteomes" id="UP000582090"/>
    </source>
</evidence>
<evidence type="ECO:0000313" key="1">
    <source>
        <dbReference type="EMBL" id="MBB3965729.1"/>
    </source>
</evidence>
<comment type="caution">
    <text evidence="1">The sequence shown here is derived from an EMBL/GenBank/DDBJ whole genome shotgun (WGS) entry which is preliminary data.</text>
</comment>
<sequence length="344" mass="39381">MDRRFDYLGFDFSLMDRMRSHDAEEEEFREDLLEAVKTGRLTPDNAEERAFDRGLDSLTTPFWSGPSVVDFRAWSIEMTLAWLIWGSKRAVQRFYTPYRIQCFEWRLVPNGGAKGYQPVSLGPASPAEVRAKASSSTTRLSFNDAVRNLWDKVQAGIVVASALTVKADEFKTISAAESATLKLHIDDEGQAYLVDAFKHDVVRYHTLRFNTAAIVAEWVSDDADRPLEVEDDDAADGVDPYVERAIPAVEDGGREQVRPVARVQPRGRRARFPWDTDIRAQALRLLDEKGDFDIRVDPVWLPARLIDDLLDFCQKTWKTEPSRAAMTKYVRQYHEEFRQLRATN</sequence>
<keyword evidence="2" id="KW-1185">Reference proteome</keyword>
<proteinExistence type="predicted"/>
<dbReference type="Proteomes" id="UP000582090">
    <property type="component" value="Unassembled WGS sequence"/>
</dbReference>
<organism evidence="1 2">
    <name type="scientific">Rhizobium metallidurans</name>
    <dbReference type="NCBI Taxonomy" id="1265931"/>
    <lineage>
        <taxon>Bacteria</taxon>
        <taxon>Pseudomonadati</taxon>
        <taxon>Pseudomonadota</taxon>
        <taxon>Alphaproteobacteria</taxon>
        <taxon>Hyphomicrobiales</taxon>
        <taxon>Rhizobiaceae</taxon>
        <taxon>Rhizobium/Agrobacterium group</taxon>
        <taxon>Rhizobium</taxon>
    </lineage>
</organism>
<dbReference type="RefSeq" id="WP_183901273.1">
    <property type="nucleotide sequence ID" value="NZ_JACIDW010000011.1"/>
</dbReference>
<reference evidence="1 2" key="1">
    <citation type="submission" date="2020-08" db="EMBL/GenBank/DDBJ databases">
        <title>Genomic Encyclopedia of Type Strains, Phase IV (KMG-IV): sequencing the most valuable type-strain genomes for metagenomic binning, comparative biology and taxonomic classification.</title>
        <authorList>
            <person name="Goeker M."/>
        </authorList>
    </citation>
    <scope>NUCLEOTIDE SEQUENCE [LARGE SCALE GENOMIC DNA]</scope>
    <source>
        <strain evidence="1 2">DSM 26575</strain>
    </source>
</reference>
<gene>
    <name evidence="1" type="ORF">GGQ67_003404</name>
</gene>